<dbReference type="EMBL" id="JYDQ01004397">
    <property type="protein sequence ID" value="KRX97531.1"/>
    <property type="molecule type" value="Genomic_DNA"/>
</dbReference>
<name>A0A0V0YC23_9BILA</name>
<dbReference type="AlphaFoldDB" id="A0A0V0YC23"/>
<evidence type="ECO:0000313" key="1">
    <source>
        <dbReference type="EMBL" id="KRX97531.1"/>
    </source>
</evidence>
<dbReference type="Proteomes" id="UP000054783">
    <property type="component" value="Unassembled WGS sequence"/>
</dbReference>
<evidence type="ECO:0000313" key="2">
    <source>
        <dbReference type="Proteomes" id="UP000054783"/>
    </source>
</evidence>
<gene>
    <name evidence="1" type="ORF">T12_3970</name>
</gene>
<accession>A0A0V0YC23</accession>
<feature type="non-terminal residue" evidence="1">
    <location>
        <position position="57"/>
    </location>
</feature>
<protein>
    <submittedName>
        <fullName evidence="1">Uncharacterized protein</fullName>
    </submittedName>
</protein>
<sequence>MGLMEVTCQIQGLEAAQEFLELVSGCRPLVHHLFLVEQCRHSPACRGSLEDHLGATL</sequence>
<reference evidence="1 2" key="1">
    <citation type="submission" date="2015-01" db="EMBL/GenBank/DDBJ databases">
        <title>Evolution of Trichinella species and genotypes.</title>
        <authorList>
            <person name="Korhonen P.K."/>
            <person name="Edoardo P."/>
            <person name="Giuseppe L.R."/>
            <person name="Gasser R.B."/>
        </authorList>
    </citation>
    <scope>NUCLEOTIDE SEQUENCE [LARGE SCALE GENOMIC DNA]</scope>
    <source>
        <strain evidence="1">ISS2496</strain>
    </source>
</reference>
<keyword evidence="2" id="KW-1185">Reference proteome</keyword>
<proteinExistence type="predicted"/>
<organism evidence="1 2">
    <name type="scientific">Trichinella patagoniensis</name>
    <dbReference type="NCBI Taxonomy" id="990121"/>
    <lineage>
        <taxon>Eukaryota</taxon>
        <taxon>Metazoa</taxon>
        <taxon>Ecdysozoa</taxon>
        <taxon>Nematoda</taxon>
        <taxon>Enoplea</taxon>
        <taxon>Dorylaimia</taxon>
        <taxon>Trichinellida</taxon>
        <taxon>Trichinellidae</taxon>
        <taxon>Trichinella</taxon>
    </lineage>
</organism>
<comment type="caution">
    <text evidence="1">The sequence shown here is derived from an EMBL/GenBank/DDBJ whole genome shotgun (WGS) entry which is preliminary data.</text>
</comment>